<gene>
    <name evidence="3" type="ordered locus">AXX17_At1g59820</name>
    <name evidence="4" type="ORF">AN1_LOCUS5622</name>
</gene>
<organism evidence="3 5">
    <name type="scientific">Arabidopsis thaliana</name>
    <name type="common">Mouse-ear cress</name>
    <dbReference type="NCBI Taxonomy" id="3702"/>
    <lineage>
        <taxon>Eukaryota</taxon>
        <taxon>Viridiplantae</taxon>
        <taxon>Streptophyta</taxon>
        <taxon>Embryophyta</taxon>
        <taxon>Tracheophyta</taxon>
        <taxon>Spermatophyta</taxon>
        <taxon>Magnoliopsida</taxon>
        <taxon>eudicotyledons</taxon>
        <taxon>Gunneridae</taxon>
        <taxon>Pentapetalae</taxon>
        <taxon>rosids</taxon>
        <taxon>malvids</taxon>
        <taxon>Brassicales</taxon>
        <taxon>Brassicaceae</taxon>
        <taxon>Camelineae</taxon>
        <taxon>Arabidopsis</taxon>
    </lineage>
</organism>
<evidence type="ECO:0000256" key="1">
    <source>
        <dbReference type="SAM" id="MobiDB-lite"/>
    </source>
</evidence>
<evidence type="ECO:0000313" key="3">
    <source>
        <dbReference type="EMBL" id="OAP12961.1"/>
    </source>
</evidence>
<reference evidence="5" key="1">
    <citation type="journal article" date="2016" name="Proc. Natl. Acad. Sci. U.S.A.">
        <title>Chromosome-level assembly of Arabidopsis thaliana Ler reveals the extent of translocation and inversion polymorphisms.</title>
        <authorList>
            <person name="Zapata L."/>
            <person name="Ding J."/>
            <person name="Willing E.M."/>
            <person name="Hartwig B."/>
            <person name="Bezdan D."/>
            <person name="Jiao W.B."/>
            <person name="Patel V."/>
            <person name="Velikkakam James G."/>
            <person name="Koornneef M."/>
            <person name="Ossowski S."/>
            <person name="Schneeberger K."/>
        </authorList>
    </citation>
    <scope>NUCLEOTIDE SEQUENCE [LARGE SCALE GENOMIC DNA]</scope>
    <source>
        <strain evidence="5">cv. Landsberg erecta</strain>
    </source>
</reference>
<dbReference type="AlphaFoldDB" id="A0A178W5J0"/>
<reference evidence="3" key="2">
    <citation type="submission" date="2016-03" db="EMBL/GenBank/DDBJ databases">
        <title>Full-length assembly of Arabidopsis thaliana Ler reveals the complement of translocations and inversions.</title>
        <authorList>
            <person name="Zapata L."/>
            <person name="Schneeberger K."/>
            <person name="Ossowski S."/>
        </authorList>
    </citation>
    <scope>NUCLEOTIDE SEQUENCE [LARGE SCALE GENOMIC DNA]</scope>
    <source>
        <tissue evidence="3">Leaf</tissue>
    </source>
</reference>
<evidence type="ECO:0000256" key="2">
    <source>
        <dbReference type="SAM" id="SignalP"/>
    </source>
</evidence>
<evidence type="ECO:0000313" key="6">
    <source>
        <dbReference type="Proteomes" id="UP000426265"/>
    </source>
</evidence>
<feature type="chain" id="PRO_5040569993" evidence="2">
    <location>
        <begin position="26"/>
        <end position="101"/>
    </location>
</feature>
<reference evidence="4 6" key="3">
    <citation type="submission" date="2019-11" db="EMBL/GenBank/DDBJ databases">
        <authorList>
            <person name="Jiao W.-B."/>
            <person name="Schneeberger K."/>
        </authorList>
    </citation>
    <scope>NUCLEOTIDE SEQUENCE [LARGE SCALE GENOMIC DNA]</scope>
    <source>
        <strain evidence="6">cv. An-1</strain>
    </source>
</reference>
<evidence type="ECO:0000313" key="5">
    <source>
        <dbReference type="Proteomes" id="UP000078284"/>
    </source>
</evidence>
<dbReference type="Proteomes" id="UP000078284">
    <property type="component" value="Chromosome 1"/>
</dbReference>
<evidence type="ECO:0000313" key="4">
    <source>
        <dbReference type="EMBL" id="VYS50151.1"/>
    </source>
</evidence>
<feature type="region of interest" description="Disordered" evidence="1">
    <location>
        <begin position="37"/>
        <end position="58"/>
    </location>
</feature>
<dbReference type="EMBL" id="CACRSJ010000104">
    <property type="protein sequence ID" value="VYS50151.1"/>
    <property type="molecule type" value="Genomic_DNA"/>
</dbReference>
<dbReference type="Proteomes" id="UP000426265">
    <property type="component" value="Unassembled WGS sequence"/>
</dbReference>
<accession>A0A178W5J0</accession>
<name>A0A178W5J0_ARATH</name>
<feature type="signal peptide" evidence="2">
    <location>
        <begin position="1"/>
        <end position="25"/>
    </location>
</feature>
<feature type="compositionally biased region" description="Pro residues" evidence="1">
    <location>
        <begin position="42"/>
        <end position="53"/>
    </location>
</feature>
<sequence>MHLLKGGVVLIIALILFLITSSIVAIREDPSLIGVDRQIPTGPDPLHNPPQPSPKHHHWIGVEENNIDRSWNYVDYESHHAHSPIHNSPEPAPLYRHLIGV</sequence>
<proteinExistence type="predicted"/>
<keyword evidence="2" id="KW-0732">Signal</keyword>
<protein>
    <submittedName>
        <fullName evidence="3">CLE18</fullName>
    </submittedName>
</protein>
<dbReference type="EMBL" id="LUHQ01000001">
    <property type="protein sequence ID" value="OAP12961.1"/>
    <property type="molecule type" value="Genomic_DNA"/>
</dbReference>